<dbReference type="AlphaFoldDB" id="A0A4Z0A7S0"/>
<keyword evidence="2 4" id="KW-0808">Transferase</keyword>
<dbReference type="Pfam" id="PF01743">
    <property type="entry name" value="PolyA_pol"/>
    <property type="match status" value="1"/>
</dbReference>
<dbReference type="GO" id="GO:0052927">
    <property type="term" value="F:CC tRNA cytidylyltransferase activity"/>
    <property type="evidence" value="ECO:0007669"/>
    <property type="project" value="TreeGrafter"/>
</dbReference>
<sequence>MGYPFAVEFSAFVSEVKQIPVKSVCKVKENPGQSKHLETAKTSVLDTELDFVNLRDERYAEDSRIPTQVTFGTPLQDALRRDITINSLFYNVHSRSVEDHCGKGLDDLRNGFIRTPLPPRQTFLDDPLRVVRCIRFASRFGFKLVSELEESARDPEMQAAITQKITRERVGEEIDKMMIGRDPYRSIQLIDSLSLSSTVFHIPPAISSTLSHPPTSSASAVAAAAILQTFLRPDIALFPHPPLHPLLLSVAPSSRSITARLYLACALTPYRGSTYVDHRGREHLAVEAAIREGLKIGTKHHYLDGIPLLYTAAELLKQPKMDDERFKTPSERVAIGLLLRNTAVHNPLIDSHWTVSLLFALVQDLVPLYDVVNDTFDVERAKDTIQTYNAFVSRIEELGLDKAVDAKPILDGHEVVTILEAAKPGQWTGKILNRVVEWQLEHPQGTKDDCAEWLQAEKAAGRLVLEDAHPASRVKRGKNGDKPEGTKKSKR</sequence>
<feature type="compositionally biased region" description="Basic and acidic residues" evidence="5">
    <location>
        <begin position="478"/>
        <end position="491"/>
    </location>
</feature>
<accession>A0A4Z0A7S0</accession>
<dbReference type="GO" id="GO:0001680">
    <property type="term" value="P:tRNA 3'-terminal CCA addition"/>
    <property type="evidence" value="ECO:0007669"/>
    <property type="project" value="UniProtKB-ARBA"/>
</dbReference>
<dbReference type="EMBL" id="SFCI01000116">
    <property type="protein sequence ID" value="TFY82353.1"/>
    <property type="molecule type" value="Genomic_DNA"/>
</dbReference>
<dbReference type="PANTHER" id="PTHR13734">
    <property type="entry name" value="TRNA-NUCLEOTIDYLTRANSFERASE"/>
    <property type="match status" value="1"/>
</dbReference>
<keyword evidence="3 4" id="KW-0694">RNA-binding</keyword>
<dbReference type="Proteomes" id="UP000298061">
    <property type="component" value="Unassembled WGS sequence"/>
</dbReference>
<evidence type="ECO:0000256" key="1">
    <source>
        <dbReference type="ARBA" id="ARBA00007265"/>
    </source>
</evidence>
<dbReference type="GO" id="GO:0003723">
    <property type="term" value="F:RNA binding"/>
    <property type="evidence" value="ECO:0007669"/>
    <property type="project" value="UniProtKB-KW"/>
</dbReference>
<comment type="caution">
    <text evidence="7">The sequence shown here is derived from an EMBL/GenBank/DDBJ whole genome shotgun (WGS) entry which is preliminary data.</text>
</comment>
<name>A0A4Z0A7S0_9AGAM</name>
<dbReference type="OrthoDB" id="445712at2759"/>
<evidence type="ECO:0000313" key="7">
    <source>
        <dbReference type="EMBL" id="TFY82353.1"/>
    </source>
</evidence>
<dbReference type="SUPFAM" id="SSF81891">
    <property type="entry name" value="Poly A polymerase C-terminal region-like"/>
    <property type="match status" value="1"/>
</dbReference>
<feature type="domain" description="Poly A polymerase head" evidence="6">
    <location>
        <begin position="34"/>
        <end position="114"/>
    </location>
</feature>
<dbReference type="PANTHER" id="PTHR13734:SF5">
    <property type="entry name" value="CCA TRNA NUCLEOTIDYLTRANSFERASE, MITOCHONDRIAL"/>
    <property type="match status" value="1"/>
</dbReference>
<dbReference type="Gene3D" id="1.10.3090.10">
    <property type="entry name" value="cca-adding enzyme, domain 2"/>
    <property type="match status" value="1"/>
</dbReference>
<evidence type="ECO:0000256" key="3">
    <source>
        <dbReference type="ARBA" id="ARBA00022884"/>
    </source>
</evidence>
<dbReference type="InterPro" id="IPR043519">
    <property type="entry name" value="NT_sf"/>
</dbReference>
<dbReference type="SUPFAM" id="SSF81301">
    <property type="entry name" value="Nucleotidyltransferase"/>
    <property type="match status" value="1"/>
</dbReference>
<gene>
    <name evidence="7" type="ORF">EWM64_g1654</name>
</gene>
<keyword evidence="8" id="KW-1185">Reference proteome</keyword>
<evidence type="ECO:0000256" key="2">
    <source>
        <dbReference type="ARBA" id="ARBA00022679"/>
    </source>
</evidence>
<comment type="similarity">
    <text evidence="1 4">Belongs to the tRNA nucleotidyltransferase/poly(A) polymerase family.</text>
</comment>
<protein>
    <recommendedName>
        <fullName evidence="6">Poly A polymerase head domain-containing protein</fullName>
    </recommendedName>
</protein>
<evidence type="ECO:0000256" key="5">
    <source>
        <dbReference type="SAM" id="MobiDB-lite"/>
    </source>
</evidence>
<dbReference type="STRING" id="135208.A0A4Z0A7S0"/>
<reference evidence="7 8" key="1">
    <citation type="submission" date="2019-02" db="EMBL/GenBank/DDBJ databases">
        <title>Genome sequencing of the rare red list fungi Hericium alpestre (H. flagellum).</title>
        <authorList>
            <person name="Buettner E."/>
            <person name="Kellner H."/>
        </authorList>
    </citation>
    <scope>NUCLEOTIDE SEQUENCE [LARGE SCALE GENOMIC DNA]</scope>
    <source>
        <strain evidence="7 8">DSM 108284</strain>
    </source>
</reference>
<organism evidence="7 8">
    <name type="scientific">Hericium alpestre</name>
    <dbReference type="NCBI Taxonomy" id="135208"/>
    <lineage>
        <taxon>Eukaryota</taxon>
        <taxon>Fungi</taxon>
        <taxon>Dikarya</taxon>
        <taxon>Basidiomycota</taxon>
        <taxon>Agaricomycotina</taxon>
        <taxon>Agaricomycetes</taxon>
        <taxon>Russulales</taxon>
        <taxon>Hericiaceae</taxon>
        <taxon>Hericium</taxon>
    </lineage>
</organism>
<evidence type="ECO:0000256" key="4">
    <source>
        <dbReference type="RuleBase" id="RU003953"/>
    </source>
</evidence>
<evidence type="ECO:0000259" key="6">
    <source>
        <dbReference type="Pfam" id="PF01743"/>
    </source>
</evidence>
<proteinExistence type="inferred from homology"/>
<feature type="region of interest" description="Disordered" evidence="5">
    <location>
        <begin position="464"/>
        <end position="491"/>
    </location>
</feature>
<evidence type="ECO:0000313" key="8">
    <source>
        <dbReference type="Proteomes" id="UP000298061"/>
    </source>
</evidence>
<dbReference type="Gene3D" id="3.30.460.10">
    <property type="entry name" value="Beta Polymerase, domain 2"/>
    <property type="match status" value="1"/>
</dbReference>
<dbReference type="GO" id="GO:0052929">
    <property type="term" value="F:ATP:3'-cytidine-cytidine-tRNA adenylyltransferase activity"/>
    <property type="evidence" value="ECO:0007669"/>
    <property type="project" value="TreeGrafter"/>
</dbReference>
<dbReference type="InterPro" id="IPR002646">
    <property type="entry name" value="PolA_pol_head_dom"/>
</dbReference>